<proteinExistence type="predicted"/>
<dbReference type="HOGENOM" id="CLU_013985_24_1_1"/>
<evidence type="ECO:0000259" key="1">
    <source>
        <dbReference type="PROSITE" id="PS51186"/>
    </source>
</evidence>
<dbReference type="PANTHER" id="PTHR43792:SF1">
    <property type="entry name" value="N-ACETYLTRANSFERASE DOMAIN-CONTAINING PROTEIN"/>
    <property type="match status" value="1"/>
</dbReference>
<accession>Q0UET7</accession>
<dbReference type="SUPFAM" id="SSF55729">
    <property type="entry name" value="Acyl-CoA N-acyltransferases (Nat)"/>
    <property type="match status" value="1"/>
</dbReference>
<dbReference type="PROSITE" id="PS51186">
    <property type="entry name" value="GNAT"/>
    <property type="match status" value="1"/>
</dbReference>
<protein>
    <recommendedName>
        <fullName evidence="1">N-acetyltransferase domain-containing protein</fullName>
    </recommendedName>
</protein>
<dbReference type="Pfam" id="PF13302">
    <property type="entry name" value="Acetyltransf_3"/>
    <property type="match status" value="1"/>
</dbReference>
<dbReference type="InterPro" id="IPR016181">
    <property type="entry name" value="Acyl_CoA_acyltransferase"/>
</dbReference>
<reference evidence="3" key="1">
    <citation type="journal article" date="2007" name="Plant Cell">
        <title>Dothideomycete-plant interactions illuminated by genome sequencing and EST analysis of the wheat pathogen Stagonospora nodorum.</title>
        <authorList>
            <person name="Hane J.K."/>
            <person name="Lowe R.G."/>
            <person name="Solomon P.S."/>
            <person name="Tan K.C."/>
            <person name="Schoch C.L."/>
            <person name="Spatafora J.W."/>
            <person name="Crous P.W."/>
            <person name="Kodira C."/>
            <person name="Birren B.W."/>
            <person name="Galagan J.E."/>
            <person name="Torriani S.F."/>
            <person name="McDonald B.A."/>
            <person name="Oliver R.P."/>
        </authorList>
    </citation>
    <scope>NUCLEOTIDE SEQUENCE [LARGE SCALE GENOMIC DNA]</scope>
    <source>
        <strain evidence="3">SN15 / ATCC MYA-4574 / FGSC 10173</strain>
    </source>
</reference>
<dbReference type="eggNOG" id="ENOG502SCCK">
    <property type="taxonomic scope" value="Eukaryota"/>
</dbReference>
<dbReference type="Proteomes" id="UP000001055">
    <property type="component" value="Unassembled WGS sequence"/>
</dbReference>
<organism evidence="2 3">
    <name type="scientific">Phaeosphaeria nodorum (strain SN15 / ATCC MYA-4574 / FGSC 10173)</name>
    <name type="common">Glume blotch fungus</name>
    <name type="synonym">Parastagonospora nodorum</name>
    <dbReference type="NCBI Taxonomy" id="321614"/>
    <lineage>
        <taxon>Eukaryota</taxon>
        <taxon>Fungi</taxon>
        <taxon>Dikarya</taxon>
        <taxon>Ascomycota</taxon>
        <taxon>Pezizomycotina</taxon>
        <taxon>Dothideomycetes</taxon>
        <taxon>Pleosporomycetidae</taxon>
        <taxon>Pleosporales</taxon>
        <taxon>Pleosporineae</taxon>
        <taxon>Phaeosphaeriaceae</taxon>
        <taxon>Parastagonospora</taxon>
    </lineage>
</organism>
<dbReference type="GeneID" id="5976918"/>
<dbReference type="InterPro" id="IPR051531">
    <property type="entry name" value="N-acetyltransferase"/>
</dbReference>
<dbReference type="VEuPathDB" id="FungiDB:JI435_097270"/>
<dbReference type="InterPro" id="IPR000182">
    <property type="entry name" value="GNAT_dom"/>
</dbReference>
<dbReference type="KEGG" id="pno:SNOG_09727"/>
<dbReference type="RefSeq" id="XP_001800013.1">
    <property type="nucleotide sequence ID" value="XM_001799961.1"/>
</dbReference>
<dbReference type="EMBL" id="CH445339">
    <property type="protein sequence ID" value="EAT82992.2"/>
    <property type="molecule type" value="Genomic_DNA"/>
</dbReference>
<dbReference type="PANTHER" id="PTHR43792">
    <property type="entry name" value="GNAT FAMILY, PUTATIVE (AFU_ORTHOLOGUE AFUA_3G00765)-RELATED-RELATED"/>
    <property type="match status" value="1"/>
</dbReference>
<evidence type="ECO:0000313" key="2">
    <source>
        <dbReference type="EMBL" id="EAT82992.2"/>
    </source>
</evidence>
<feature type="domain" description="N-acetyltransferase" evidence="1">
    <location>
        <begin position="15"/>
        <end position="190"/>
    </location>
</feature>
<dbReference type="GO" id="GO:0016747">
    <property type="term" value="F:acyltransferase activity, transferring groups other than amino-acyl groups"/>
    <property type="evidence" value="ECO:0007669"/>
    <property type="project" value="InterPro"/>
</dbReference>
<evidence type="ECO:0000313" key="3">
    <source>
        <dbReference type="Proteomes" id="UP000001055"/>
    </source>
</evidence>
<name>Q0UET7_PHANO</name>
<sequence length="197" mass="22511">MVVVDPKYVVKTERLLLRPLKLEDAEDVALMRKDPEVMKHTNGSKEVLIQVSYIPINQLQRLANYHCSDNSWNFAIELLDTKSSSPRVIGLIGAVRTPEIGYMFNSSYWGKGYATEALRAFIPLFFEHFSGKEGQFLDYTEALTDPELVSSQNVLVKAGFKLYERKEKDFENPILGIRDTLVYRMERSAVTGTPRPM</sequence>
<dbReference type="InParanoid" id="Q0UET7"/>
<gene>
    <name evidence="2" type="ORF">SNOG_09727</name>
</gene>
<dbReference type="AlphaFoldDB" id="Q0UET7"/>
<dbReference type="Gene3D" id="3.40.630.30">
    <property type="match status" value="1"/>
</dbReference>